<evidence type="ECO:0000313" key="2">
    <source>
        <dbReference type="EMBL" id="MCI31809.1"/>
    </source>
</evidence>
<comment type="caution">
    <text evidence="2">The sequence shown here is derived from an EMBL/GenBank/DDBJ whole genome shotgun (WGS) entry which is preliminary data.</text>
</comment>
<feature type="region of interest" description="Disordered" evidence="1">
    <location>
        <begin position="1"/>
        <end position="38"/>
    </location>
</feature>
<evidence type="ECO:0000256" key="1">
    <source>
        <dbReference type="SAM" id="MobiDB-lite"/>
    </source>
</evidence>
<dbReference type="Proteomes" id="UP000265520">
    <property type="component" value="Unassembled WGS sequence"/>
</dbReference>
<proteinExistence type="predicted"/>
<accession>A0A392R6E1</accession>
<sequence>MPLRQNFGDKLIKTPKKGDRPKLRKRGRRANLWNQGHK</sequence>
<dbReference type="EMBL" id="LXQA010190269">
    <property type="protein sequence ID" value="MCI31809.1"/>
    <property type="molecule type" value="Genomic_DNA"/>
</dbReference>
<organism evidence="2 3">
    <name type="scientific">Trifolium medium</name>
    <dbReference type="NCBI Taxonomy" id="97028"/>
    <lineage>
        <taxon>Eukaryota</taxon>
        <taxon>Viridiplantae</taxon>
        <taxon>Streptophyta</taxon>
        <taxon>Embryophyta</taxon>
        <taxon>Tracheophyta</taxon>
        <taxon>Spermatophyta</taxon>
        <taxon>Magnoliopsida</taxon>
        <taxon>eudicotyledons</taxon>
        <taxon>Gunneridae</taxon>
        <taxon>Pentapetalae</taxon>
        <taxon>rosids</taxon>
        <taxon>fabids</taxon>
        <taxon>Fabales</taxon>
        <taxon>Fabaceae</taxon>
        <taxon>Papilionoideae</taxon>
        <taxon>50 kb inversion clade</taxon>
        <taxon>NPAAA clade</taxon>
        <taxon>Hologalegina</taxon>
        <taxon>IRL clade</taxon>
        <taxon>Trifolieae</taxon>
        <taxon>Trifolium</taxon>
    </lineage>
</organism>
<name>A0A392R6E1_9FABA</name>
<gene>
    <name evidence="2" type="ORF">A2U01_0053021</name>
</gene>
<evidence type="ECO:0000313" key="3">
    <source>
        <dbReference type="Proteomes" id="UP000265520"/>
    </source>
</evidence>
<feature type="non-terminal residue" evidence="2">
    <location>
        <position position="38"/>
    </location>
</feature>
<dbReference type="AlphaFoldDB" id="A0A392R6E1"/>
<reference evidence="2 3" key="1">
    <citation type="journal article" date="2018" name="Front. Plant Sci.">
        <title>Red Clover (Trifolium pratense) and Zigzag Clover (T. medium) - A Picture of Genomic Similarities and Differences.</title>
        <authorList>
            <person name="Dluhosova J."/>
            <person name="Istvanek J."/>
            <person name="Nedelnik J."/>
            <person name="Repkova J."/>
        </authorList>
    </citation>
    <scope>NUCLEOTIDE SEQUENCE [LARGE SCALE GENOMIC DNA]</scope>
    <source>
        <strain evidence="3">cv. 10/8</strain>
        <tissue evidence="2">Leaf</tissue>
    </source>
</reference>
<feature type="compositionally biased region" description="Basic and acidic residues" evidence="1">
    <location>
        <begin position="10"/>
        <end position="21"/>
    </location>
</feature>
<keyword evidence="3" id="KW-1185">Reference proteome</keyword>
<protein>
    <submittedName>
        <fullName evidence="2">Uncharacterized protein</fullName>
    </submittedName>
</protein>